<dbReference type="InterPro" id="IPR011251">
    <property type="entry name" value="Luciferase-like_dom"/>
</dbReference>
<dbReference type="Proteomes" id="UP000465302">
    <property type="component" value="Unassembled WGS sequence"/>
</dbReference>
<dbReference type="EMBL" id="BLKS01000002">
    <property type="protein sequence ID" value="GFG54670.1"/>
    <property type="molecule type" value="Genomic_DNA"/>
</dbReference>
<comment type="caution">
    <text evidence="4">The sequence shown here is derived from an EMBL/GenBank/DDBJ whole genome shotgun (WGS) entry which is preliminary data.</text>
</comment>
<sequence length="384" mass="42040">MAKFDVGVVEYLANSRLGPNPMVRNSLMTAQAARADSLWVPDHLNSLFPRSVMKKPYVGAAALMPRPDACLEPWTMLGNIAAKNRIRRLKLGLAVTDTGRRNPAVTAQAVATLHLLTKGRAILGIGTGEREGNEPYGVDWAKPVGRFIEAMATIRALWNSGGKPVTRDSEFYPLHNATFDLPPYKGKWPEVWVASHRPRMLRATGRYADGWFPAALFEPADYKAGLETVRAAASDSGRDPTSISAANFFYVVTGRSRDDIDEALDCVAMKTFGLLVPGDAWQRHGGHHPMGDGFGGYQDIIPQVLDEQTVLSYTAQVPVSLLQQCLLTGTPDEIVDQVAEWRDFGLEYGVFANASLMQPSFKKAVAASAPFLQMLRKVRKLGSP</sequence>
<evidence type="ECO:0000313" key="5">
    <source>
        <dbReference type="Proteomes" id="UP000220914"/>
    </source>
</evidence>
<dbReference type="RefSeq" id="WP_097940771.1">
    <property type="nucleotide sequence ID" value="NZ_BLKS01000002.1"/>
</dbReference>
<reference evidence="3 6" key="2">
    <citation type="journal article" date="2019" name="Emerg. Microbes Infect.">
        <title>Comprehensive subspecies identification of 175 nontuberculous mycobacteria species based on 7547 genomic profiles.</title>
        <authorList>
            <person name="Matsumoto Y."/>
            <person name="Kinjo T."/>
            <person name="Motooka D."/>
            <person name="Nabeya D."/>
            <person name="Jung N."/>
            <person name="Uechi K."/>
            <person name="Horii T."/>
            <person name="Iida T."/>
            <person name="Fujita J."/>
            <person name="Nakamura S."/>
        </authorList>
    </citation>
    <scope>NUCLEOTIDE SEQUENCE [LARGE SCALE GENOMIC DNA]</scope>
    <source>
        <strain evidence="3 6">JCM 6377</strain>
    </source>
</reference>
<dbReference type="Proteomes" id="UP000220914">
    <property type="component" value="Unassembled WGS sequence"/>
</dbReference>
<dbReference type="GO" id="GO:0016705">
    <property type="term" value="F:oxidoreductase activity, acting on paired donors, with incorporation or reduction of molecular oxygen"/>
    <property type="evidence" value="ECO:0007669"/>
    <property type="project" value="InterPro"/>
</dbReference>
<dbReference type="Gene3D" id="3.20.20.30">
    <property type="entry name" value="Luciferase-like domain"/>
    <property type="match status" value="1"/>
</dbReference>
<evidence type="ECO:0000256" key="1">
    <source>
        <dbReference type="ARBA" id="ARBA00023002"/>
    </source>
</evidence>
<keyword evidence="1" id="KW-0560">Oxidoreductase</keyword>
<protein>
    <submittedName>
        <fullName evidence="4">LLM class flavin-dependent oxidoreductase</fullName>
    </submittedName>
    <submittedName>
        <fullName evidence="3">Phthiodiolone/phenolphthiodiolone dimycocerosates ketoreductase</fullName>
    </submittedName>
</protein>
<dbReference type="SUPFAM" id="SSF51679">
    <property type="entry name" value="Bacterial luciferase-like"/>
    <property type="match status" value="1"/>
</dbReference>
<dbReference type="CDD" id="cd01097">
    <property type="entry name" value="Tetrahydromethanopterin_reductase"/>
    <property type="match status" value="1"/>
</dbReference>
<evidence type="ECO:0000313" key="3">
    <source>
        <dbReference type="EMBL" id="GFG54670.1"/>
    </source>
</evidence>
<accession>A0A2A7N317</accession>
<dbReference type="Pfam" id="PF00296">
    <property type="entry name" value="Bac_luciferase"/>
    <property type="match status" value="1"/>
</dbReference>
<organism evidence="4 5">
    <name type="scientific">Mycolicibacterium agri</name>
    <name type="common">Mycobacterium agri</name>
    <dbReference type="NCBI Taxonomy" id="36811"/>
    <lineage>
        <taxon>Bacteria</taxon>
        <taxon>Bacillati</taxon>
        <taxon>Actinomycetota</taxon>
        <taxon>Actinomycetes</taxon>
        <taxon>Mycobacteriales</taxon>
        <taxon>Mycobacteriaceae</taxon>
        <taxon>Mycolicibacterium</taxon>
    </lineage>
</organism>
<dbReference type="OrthoDB" id="9775082at2"/>
<evidence type="ECO:0000313" key="6">
    <source>
        <dbReference type="Proteomes" id="UP000465302"/>
    </source>
</evidence>
<evidence type="ECO:0000259" key="2">
    <source>
        <dbReference type="Pfam" id="PF00296"/>
    </source>
</evidence>
<dbReference type="InterPro" id="IPR050564">
    <property type="entry name" value="F420-G6PD/mer"/>
</dbReference>
<reference evidence="3" key="3">
    <citation type="submission" date="2020-02" db="EMBL/GenBank/DDBJ databases">
        <authorList>
            <person name="Matsumoto Y."/>
            <person name="Motooka D."/>
            <person name="Nakamura S."/>
        </authorList>
    </citation>
    <scope>NUCLEOTIDE SEQUENCE</scope>
    <source>
        <strain evidence="3">JCM 6377</strain>
    </source>
</reference>
<dbReference type="AlphaFoldDB" id="A0A2A7N317"/>
<dbReference type="InterPro" id="IPR036661">
    <property type="entry name" value="Luciferase-like_sf"/>
</dbReference>
<dbReference type="PANTHER" id="PTHR43244:SF1">
    <property type="entry name" value="5,10-METHYLENETETRAHYDROMETHANOPTERIN REDUCTASE"/>
    <property type="match status" value="1"/>
</dbReference>
<name>A0A2A7N317_MYCAG</name>
<gene>
    <name evidence="4" type="ORF">CQY20_14410</name>
    <name evidence="3" type="ORF">MAGR_61110</name>
</gene>
<keyword evidence="5" id="KW-1185">Reference proteome</keyword>
<reference evidence="4 5" key="1">
    <citation type="submission" date="2017-10" db="EMBL/GenBank/DDBJ databases">
        <title>The new phylogeny of genus Mycobacterium.</title>
        <authorList>
            <person name="Tortoli E."/>
            <person name="Trovato A."/>
            <person name="Cirillo D.M."/>
        </authorList>
    </citation>
    <scope>NUCLEOTIDE SEQUENCE [LARGE SCALE GENOMIC DNA]</scope>
    <source>
        <strain evidence="4 5">CCUG37673</strain>
    </source>
</reference>
<feature type="domain" description="Luciferase-like" evidence="2">
    <location>
        <begin position="30"/>
        <end position="346"/>
    </location>
</feature>
<proteinExistence type="predicted"/>
<dbReference type="EMBL" id="PDCP01000023">
    <property type="protein sequence ID" value="PEG37911.1"/>
    <property type="molecule type" value="Genomic_DNA"/>
</dbReference>
<evidence type="ECO:0000313" key="4">
    <source>
        <dbReference type="EMBL" id="PEG37911.1"/>
    </source>
</evidence>
<dbReference type="PANTHER" id="PTHR43244">
    <property type="match status" value="1"/>
</dbReference>